<dbReference type="Gene3D" id="2.30.29.30">
    <property type="entry name" value="Pleckstrin-homology domain (PH domain)/Phosphotyrosine-binding domain (PTB)"/>
    <property type="match status" value="1"/>
</dbReference>
<evidence type="ECO:0000313" key="2">
    <source>
        <dbReference type="EMBL" id="KZS87243.1"/>
    </source>
</evidence>
<name>A0A164N0S2_9AGAM</name>
<protein>
    <recommendedName>
        <fullName evidence="1">PH domain-containing protein</fullName>
    </recommendedName>
</protein>
<keyword evidence="3" id="KW-1185">Reference proteome</keyword>
<sequence>LLRHYSLQNAESGVGADYIKRKNVIRVRAEGEQFLLQAPDVRSVVDWIEGFQAAANIALDLDVRPMPRGPLFPR</sequence>
<feature type="non-terminal residue" evidence="2">
    <location>
        <position position="1"/>
    </location>
</feature>
<evidence type="ECO:0000313" key="3">
    <source>
        <dbReference type="Proteomes" id="UP000076722"/>
    </source>
</evidence>
<dbReference type="EMBL" id="KV419453">
    <property type="protein sequence ID" value="KZS87243.1"/>
    <property type="molecule type" value="Genomic_DNA"/>
</dbReference>
<dbReference type="InterPro" id="IPR001849">
    <property type="entry name" value="PH_domain"/>
</dbReference>
<dbReference type="SUPFAM" id="SSF50729">
    <property type="entry name" value="PH domain-like"/>
    <property type="match status" value="1"/>
</dbReference>
<gene>
    <name evidence="2" type="ORF">SISNIDRAFT_401537</name>
</gene>
<dbReference type="PANTHER" id="PTHR37283">
    <property type="entry name" value="PH DOMAIN-CONTAINING PROTEIN YHR131C"/>
    <property type="match status" value="1"/>
</dbReference>
<organism evidence="2 3">
    <name type="scientific">Sistotremastrum niveocremeum HHB9708</name>
    <dbReference type="NCBI Taxonomy" id="1314777"/>
    <lineage>
        <taxon>Eukaryota</taxon>
        <taxon>Fungi</taxon>
        <taxon>Dikarya</taxon>
        <taxon>Basidiomycota</taxon>
        <taxon>Agaricomycotina</taxon>
        <taxon>Agaricomycetes</taxon>
        <taxon>Sistotremastrales</taxon>
        <taxon>Sistotremastraceae</taxon>
        <taxon>Sertulicium</taxon>
        <taxon>Sertulicium niveocremeum</taxon>
    </lineage>
</organism>
<feature type="non-terminal residue" evidence="2">
    <location>
        <position position="74"/>
    </location>
</feature>
<dbReference type="STRING" id="1314777.A0A164N0S2"/>
<reference evidence="2 3" key="1">
    <citation type="journal article" date="2016" name="Mol. Biol. Evol.">
        <title>Comparative Genomics of Early-Diverging Mushroom-Forming Fungi Provides Insights into the Origins of Lignocellulose Decay Capabilities.</title>
        <authorList>
            <person name="Nagy L.G."/>
            <person name="Riley R."/>
            <person name="Tritt A."/>
            <person name="Adam C."/>
            <person name="Daum C."/>
            <person name="Floudas D."/>
            <person name="Sun H."/>
            <person name="Yadav J.S."/>
            <person name="Pangilinan J."/>
            <person name="Larsson K.H."/>
            <person name="Matsuura K."/>
            <person name="Barry K."/>
            <person name="Labutti K."/>
            <person name="Kuo R."/>
            <person name="Ohm R.A."/>
            <person name="Bhattacharya S.S."/>
            <person name="Shirouzu T."/>
            <person name="Yoshinaga Y."/>
            <person name="Martin F.M."/>
            <person name="Grigoriev I.V."/>
            <person name="Hibbett D.S."/>
        </authorList>
    </citation>
    <scope>NUCLEOTIDE SEQUENCE [LARGE SCALE GENOMIC DNA]</scope>
    <source>
        <strain evidence="2 3">HHB9708</strain>
    </source>
</reference>
<accession>A0A164N0S2</accession>
<dbReference type="Proteomes" id="UP000076722">
    <property type="component" value="Unassembled WGS sequence"/>
</dbReference>
<dbReference type="PROSITE" id="PS50003">
    <property type="entry name" value="PH_DOMAIN"/>
    <property type="match status" value="1"/>
</dbReference>
<dbReference type="OrthoDB" id="5865767at2759"/>
<dbReference type="InterPro" id="IPR011993">
    <property type="entry name" value="PH-like_dom_sf"/>
</dbReference>
<dbReference type="AlphaFoldDB" id="A0A164N0S2"/>
<feature type="domain" description="PH" evidence="1">
    <location>
        <begin position="1"/>
        <end position="56"/>
    </location>
</feature>
<dbReference type="PANTHER" id="PTHR37283:SF1">
    <property type="entry name" value="PH DOMAIN-CONTAINING PROTEIN YHR131C"/>
    <property type="match status" value="1"/>
</dbReference>
<proteinExistence type="predicted"/>
<evidence type="ECO:0000259" key="1">
    <source>
        <dbReference type="PROSITE" id="PS50003"/>
    </source>
</evidence>